<dbReference type="Proteomes" id="UP000294546">
    <property type="component" value="Unassembled WGS sequence"/>
</dbReference>
<protein>
    <submittedName>
        <fullName evidence="2">Uncharacterized protein DUF1127</fullName>
    </submittedName>
</protein>
<evidence type="ECO:0000259" key="1">
    <source>
        <dbReference type="Pfam" id="PF06568"/>
    </source>
</evidence>
<feature type="domain" description="YjiS-like" evidence="1">
    <location>
        <begin position="15"/>
        <end position="45"/>
    </location>
</feature>
<name>A0A4R1GFY8_9GAMM</name>
<sequence length="56" mass="6827">MNLPNRALLAYRSMKFRYRLHLTRRKLLTLDDHQLKDLNISRADAVREGKKPFWKM</sequence>
<reference evidence="2 3" key="1">
    <citation type="submission" date="2019-03" db="EMBL/GenBank/DDBJ databases">
        <title>Genomic Encyclopedia of Archaeal and Bacterial Type Strains, Phase II (KMG-II): from individual species to whole genera.</title>
        <authorList>
            <person name="Goeker M."/>
        </authorList>
    </citation>
    <scope>NUCLEOTIDE SEQUENCE [LARGE SCALE GENOMIC DNA]</scope>
    <source>
        <strain evidence="2 3">DSM 27697</strain>
    </source>
</reference>
<evidence type="ECO:0000313" key="3">
    <source>
        <dbReference type="Proteomes" id="UP000294546"/>
    </source>
</evidence>
<dbReference type="RefSeq" id="WP_132291833.1">
    <property type="nucleotide sequence ID" value="NZ_SMFU01000008.1"/>
</dbReference>
<dbReference type="AlphaFoldDB" id="A0A4R1GFY8"/>
<keyword evidence="3" id="KW-1185">Reference proteome</keyword>
<gene>
    <name evidence="2" type="ORF">CLV83_2223</name>
</gene>
<dbReference type="EMBL" id="SMFU01000008">
    <property type="protein sequence ID" value="TCK07357.1"/>
    <property type="molecule type" value="Genomic_DNA"/>
</dbReference>
<organism evidence="2 3">
    <name type="scientific">Marinobacterium mangrovicola</name>
    <dbReference type="NCBI Taxonomy" id="1476959"/>
    <lineage>
        <taxon>Bacteria</taxon>
        <taxon>Pseudomonadati</taxon>
        <taxon>Pseudomonadota</taxon>
        <taxon>Gammaproteobacteria</taxon>
        <taxon>Oceanospirillales</taxon>
        <taxon>Oceanospirillaceae</taxon>
        <taxon>Marinobacterium</taxon>
    </lineage>
</organism>
<comment type="caution">
    <text evidence="2">The sequence shown here is derived from an EMBL/GenBank/DDBJ whole genome shotgun (WGS) entry which is preliminary data.</text>
</comment>
<dbReference type="Pfam" id="PF06568">
    <property type="entry name" value="YjiS-like"/>
    <property type="match status" value="1"/>
</dbReference>
<proteinExistence type="predicted"/>
<accession>A0A4R1GFY8</accession>
<evidence type="ECO:0000313" key="2">
    <source>
        <dbReference type="EMBL" id="TCK07357.1"/>
    </source>
</evidence>
<dbReference type="InterPro" id="IPR009506">
    <property type="entry name" value="YjiS-like"/>
</dbReference>